<evidence type="ECO:0000259" key="2">
    <source>
        <dbReference type="Pfam" id="PF03807"/>
    </source>
</evidence>
<dbReference type="Gene3D" id="3.40.50.720">
    <property type="entry name" value="NAD(P)-binding Rossmann-like Domain"/>
    <property type="match status" value="1"/>
</dbReference>
<evidence type="ECO:0000313" key="4">
    <source>
        <dbReference type="Proteomes" id="UP000292781"/>
    </source>
</evidence>
<organism evidence="3 4">
    <name type="scientific">Siculibacillus lacustris</name>
    <dbReference type="NCBI Taxonomy" id="1549641"/>
    <lineage>
        <taxon>Bacteria</taxon>
        <taxon>Pseudomonadati</taxon>
        <taxon>Pseudomonadota</taxon>
        <taxon>Alphaproteobacteria</taxon>
        <taxon>Hyphomicrobiales</taxon>
        <taxon>Ancalomicrobiaceae</taxon>
        <taxon>Siculibacillus</taxon>
    </lineage>
</organism>
<dbReference type="GO" id="GO:0055129">
    <property type="term" value="P:L-proline biosynthetic process"/>
    <property type="evidence" value="ECO:0007669"/>
    <property type="project" value="TreeGrafter"/>
</dbReference>
<protein>
    <recommendedName>
        <fullName evidence="2">Pyrroline-5-carboxylate reductase catalytic N-terminal domain-containing protein</fullName>
    </recommendedName>
</protein>
<dbReference type="InterPro" id="IPR028939">
    <property type="entry name" value="P5C_Rdtase_cat_N"/>
</dbReference>
<dbReference type="AlphaFoldDB" id="A0A4Q9VLJ7"/>
<evidence type="ECO:0000313" key="3">
    <source>
        <dbReference type="EMBL" id="TBW35481.1"/>
    </source>
</evidence>
<dbReference type="InterPro" id="IPR036291">
    <property type="entry name" value="NAD(P)-bd_dom_sf"/>
</dbReference>
<reference evidence="3 4" key="1">
    <citation type="submission" date="2019-02" db="EMBL/GenBank/DDBJ databases">
        <title>Siculibacillus lacustris gen. nov., sp. nov., a new rosette-forming bacterium isolated from a freshwater crater lake (Lake St. Ana, Romania).</title>
        <authorList>
            <person name="Felfoldi T."/>
            <person name="Marton Z."/>
            <person name="Szabo A."/>
            <person name="Mentes A."/>
            <person name="Boka K."/>
            <person name="Marialigeti K."/>
            <person name="Mathe I."/>
            <person name="Koncz M."/>
            <person name="Schumann P."/>
            <person name="Toth E."/>
        </authorList>
    </citation>
    <scope>NUCLEOTIDE SEQUENCE [LARGE SCALE GENOMIC DNA]</scope>
    <source>
        <strain evidence="3 4">SA-279</strain>
    </source>
</reference>
<keyword evidence="4" id="KW-1185">Reference proteome</keyword>
<dbReference type="Pfam" id="PF03807">
    <property type="entry name" value="F420_oxidored"/>
    <property type="match status" value="1"/>
</dbReference>
<evidence type="ECO:0000256" key="1">
    <source>
        <dbReference type="ARBA" id="ARBA00005525"/>
    </source>
</evidence>
<comment type="similarity">
    <text evidence="1">Belongs to the pyrroline-5-carboxylate reductase family.</text>
</comment>
<dbReference type="Proteomes" id="UP000292781">
    <property type="component" value="Unassembled WGS sequence"/>
</dbReference>
<accession>A0A4Q9VLJ7</accession>
<gene>
    <name evidence="3" type="ORF">EYW49_15755</name>
</gene>
<proteinExistence type="inferred from homology"/>
<dbReference type="EMBL" id="SJFN01000025">
    <property type="protein sequence ID" value="TBW35481.1"/>
    <property type="molecule type" value="Genomic_DNA"/>
</dbReference>
<dbReference type="RefSeq" id="WP_131310553.1">
    <property type="nucleotide sequence ID" value="NZ_SJFN01000025.1"/>
</dbReference>
<feature type="domain" description="Pyrroline-5-carboxylate reductase catalytic N-terminal" evidence="2">
    <location>
        <begin position="3"/>
        <end position="96"/>
    </location>
</feature>
<dbReference type="PANTHER" id="PTHR11645:SF13">
    <property type="entry name" value="PYRROLINE-5-CARBOXYLATE REDUCTASE CATALYTIC N-TERMINAL DOMAIN-CONTAINING PROTEIN"/>
    <property type="match status" value="1"/>
</dbReference>
<dbReference type="OrthoDB" id="9805754at2"/>
<dbReference type="PANTHER" id="PTHR11645">
    <property type="entry name" value="PYRROLINE-5-CARBOXYLATE REDUCTASE"/>
    <property type="match status" value="1"/>
</dbReference>
<comment type="caution">
    <text evidence="3">The sequence shown here is derived from an EMBL/GenBank/DDBJ whole genome shotgun (WGS) entry which is preliminary data.</text>
</comment>
<name>A0A4Q9VLJ7_9HYPH</name>
<dbReference type="GO" id="GO:0004735">
    <property type="term" value="F:pyrroline-5-carboxylate reductase activity"/>
    <property type="evidence" value="ECO:0007669"/>
    <property type="project" value="TreeGrafter"/>
</dbReference>
<sequence length="264" mass="27975">MVRLGIIGVGTLAEAVVEGLLAIHGDRLAVVLSPRSEATSAALAARHGNVTRASSNRAVAADSDVVLLAVRPPQLAAALDGVVFRSDQIVVSFLAGVPLAHIVAAVAPATRVCRVNPLPPIRLRRGPNMMYPSDPVVEDLFRGLGDLLVGERESDIVAIANASALMSTHYQYQNTIVAWLESRGLSSDTATLYVRSMFDGLAAIGLEAHATGEKLDPAHHETKGGLNERGRRHLNGAGWFEEVTRTLDLIEAHVLVGAKPAERA</sequence>
<dbReference type="SUPFAM" id="SSF51735">
    <property type="entry name" value="NAD(P)-binding Rossmann-fold domains"/>
    <property type="match status" value="1"/>
</dbReference>